<protein>
    <recommendedName>
        <fullName evidence="3">HTH tetR-type domain-containing protein</fullName>
    </recommendedName>
</protein>
<dbReference type="AlphaFoldDB" id="A0AB34XQS6"/>
<keyword evidence="1 2" id="KW-0238">DNA-binding</keyword>
<evidence type="ECO:0000313" key="4">
    <source>
        <dbReference type="EMBL" id="KZE15273.1"/>
    </source>
</evidence>
<dbReference type="InterPro" id="IPR001647">
    <property type="entry name" value="HTH_TetR"/>
</dbReference>
<comment type="caution">
    <text evidence="4">The sequence shown here is derived from an EMBL/GenBank/DDBJ whole genome shotgun (WGS) entry which is preliminary data.</text>
</comment>
<dbReference type="GO" id="GO:0003700">
    <property type="term" value="F:DNA-binding transcription factor activity"/>
    <property type="evidence" value="ECO:0007669"/>
    <property type="project" value="TreeGrafter"/>
</dbReference>
<evidence type="ECO:0000259" key="3">
    <source>
        <dbReference type="PROSITE" id="PS50977"/>
    </source>
</evidence>
<dbReference type="GO" id="GO:0000976">
    <property type="term" value="F:transcription cis-regulatory region binding"/>
    <property type="evidence" value="ECO:0007669"/>
    <property type="project" value="TreeGrafter"/>
</dbReference>
<name>A0AB34XQS6_9MICO</name>
<dbReference type="PANTHER" id="PTHR30055">
    <property type="entry name" value="HTH-TYPE TRANSCRIPTIONAL REGULATOR RUTR"/>
    <property type="match status" value="1"/>
</dbReference>
<dbReference type="Proteomes" id="UP000076612">
    <property type="component" value="Unassembled WGS sequence"/>
</dbReference>
<dbReference type="RefSeq" id="WP_063250590.1">
    <property type="nucleotide sequence ID" value="NZ_LQQR01000034.1"/>
</dbReference>
<dbReference type="InterPro" id="IPR050109">
    <property type="entry name" value="HTH-type_TetR-like_transc_reg"/>
</dbReference>
<dbReference type="PROSITE" id="PS50977">
    <property type="entry name" value="HTH_TETR_2"/>
    <property type="match status" value="1"/>
</dbReference>
<feature type="domain" description="HTH tetR-type" evidence="3">
    <location>
        <begin position="10"/>
        <end position="70"/>
    </location>
</feature>
<dbReference type="EMBL" id="LQQR01000034">
    <property type="protein sequence ID" value="KZE15273.1"/>
    <property type="molecule type" value="Genomic_DNA"/>
</dbReference>
<dbReference type="InterPro" id="IPR009057">
    <property type="entry name" value="Homeodomain-like_sf"/>
</dbReference>
<dbReference type="Pfam" id="PF00440">
    <property type="entry name" value="TetR_N"/>
    <property type="match status" value="1"/>
</dbReference>
<gene>
    <name evidence="4" type="ORF">AVW13_02385</name>
</gene>
<evidence type="ECO:0000256" key="1">
    <source>
        <dbReference type="ARBA" id="ARBA00023125"/>
    </source>
</evidence>
<dbReference type="Gene3D" id="1.10.357.10">
    <property type="entry name" value="Tetracycline Repressor, domain 2"/>
    <property type="match status" value="1"/>
</dbReference>
<proteinExistence type="predicted"/>
<sequence>MPKVTEEHKAAMRTRIQEAALACFARKGFAAASMADIVKEADLSAGAVYLYYASKSELMIDVGRRIMEQRLSVFDDLDLTGDVPPPSIVFPRLLNAMLDDNPFATLVLQVWGEAAHVPEFAALAAKIFAEVTGRFEGYLGAYFRSALSLAEADAADRARSATPAVIAMIQGGIVQTAVFGADARTAVTESMATVLAGLEC</sequence>
<dbReference type="PANTHER" id="PTHR30055:SF226">
    <property type="entry name" value="HTH-TYPE TRANSCRIPTIONAL REGULATOR PKSA"/>
    <property type="match status" value="1"/>
</dbReference>
<evidence type="ECO:0000256" key="2">
    <source>
        <dbReference type="PROSITE-ProRule" id="PRU00335"/>
    </source>
</evidence>
<evidence type="ECO:0000313" key="5">
    <source>
        <dbReference type="Proteomes" id="UP000076612"/>
    </source>
</evidence>
<reference evidence="5" key="1">
    <citation type="submission" date="2016-01" db="EMBL/GenBank/DDBJ databases">
        <title>Draft genome of Chromobacterium sp. F49.</title>
        <authorList>
            <person name="Hong K.W."/>
        </authorList>
    </citation>
    <scope>NUCLEOTIDE SEQUENCE [LARGE SCALE GENOMIC DNA]</scope>
    <source>
        <strain evidence="5">M40</strain>
    </source>
</reference>
<dbReference type="SUPFAM" id="SSF46689">
    <property type="entry name" value="Homeodomain-like"/>
    <property type="match status" value="1"/>
</dbReference>
<organism evidence="4 5">
    <name type="scientific">Brevibacterium casei</name>
    <dbReference type="NCBI Taxonomy" id="33889"/>
    <lineage>
        <taxon>Bacteria</taxon>
        <taxon>Bacillati</taxon>
        <taxon>Actinomycetota</taxon>
        <taxon>Actinomycetes</taxon>
        <taxon>Micrococcales</taxon>
        <taxon>Brevibacteriaceae</taxon>
        <taxon>Brevibacterium</taxon>
    </lineage>
</organism>
<accession>A0AB34XQS6</accession>
<feature type="DNA-binding region" description="H-T-H motif" evidence="2">
    <location>
        <begin position="33"/>
        <end position="52"/>
    </location>
</feature>
<dbReference type="PRINTS" id="PR00455">
    <property type="entry name" value="HTHTETR"/>
</dbReference>